<evidence type="ECO:0000313" key="2">
    <source>
        <dbReference type="EMBL" id="AKE59369.1"/>
    </source>
</evidence>
<feature type="domain" description="Carbamoyltransferase Kae1-like" evidence="1">
    <location>
        <begin position="1"/>
        <end position="138"/>
    </location>
</feature>
<organism evidence="2 3">
    <name type="scientific">Citrobacter amalonaticus Y19</name>
    <dbReference type="NCBI Taxonomy" id="1261127"/>
    <lineage>
        <taxon>Bacteria</taxon>
        <taxon>Pseudomonadati</taxon>
        <taxon>Pseudomonadota</taxon>
        <taxon>Gammaproteobacteria</taxon>
        <taxon>Enterobacterales</taxon>
        <taxon>Enterobacteriaceae</taxon>
        <taxon>Citrobacter</taxon>
    </lineage>
</organism>
<evidence type="ECO:0000259" key="1">
    <source>
        <dbReference type="Pfam" id="PF22521"/>
    </source>
</evidence>
<proteinExistence type="predicted"/>
<dbReference type="InterPro" id="IPR055128">
    <property type="entry name" value="HypF_C_2"/>
</dbReference>
<dbReference type="GO" id="GO:0008270">
    <property type="term" value="F:zinc ion binding"/>
    <property type="evidence" value="ECO:0007669"/>
    <property type="project" value="TreeGrafter"/>
</dbReference>
<gene>
    <name evidence="2" type="ORF">F384_12675</name>
</gene>
<dbReference type="PANTHER" id="PTHR42959">
    <property type="entry name" value="CARBAMOYLTRANSFERASE"/>
    <property type="match status" value="1"/>
</dbReference>
<accession>A0A0F6TVV9</accession>
<dbReference type="GO" id="GO:0051604">
    <property type="term" value="P:protein maturation"/>
    <property type="evidence" value="ECO:0007669"/>
    <property type="project" value="TreeGrafter"/>
</dbReference>
<dbReference type="Pfam" id="PF22521">
    <property type="entry name" value="HypF_C_2"/>
    <property type="match status" value="1"/>
</dbReference>
<dbReference type="Proteomes" id="UP000034085">
    <property type="component" value="Chromosome"/>
</dbReference>
<dbReference type="EMBL" id="CP011132">
    <property type="protein sequence ID" value="AKE59369.1"/>
    <property type="molecule type" value="Genomic_DNA"/>
</dbReference>
<dbReference type="PANTHER" id="PTHR42959:SF1">
    <property type="entry name" value="CARBAMOYLTRANSFERASE HYPF"/>
    <property type="match status" value="1"/>
</dbReference>
<name>A0A0F6TVV9_CITAM</name>
<dbReference type="InterPro" id="IPR051060">
    <property type="entry name" value="Carbamoyltrans_HypF-like"/>
</dbReference>
<dbReference type="GO" id="GO:0016743">
    <property type="term" value="F:carboxyl- or carbamoyltransferase activity"/>
    <property type="evidence" value="ECO:0007669"/>
    <property type="project" value="TreeGrafter"/>
</dbReference>
<dbReference type="AlphaFoldDB" id="A0A0F6TVV9"/>
<evidence type="ECO:0000313" key="3">
    <source>
        <dbReference type="Proteomes" id="UP000034085"/>
    </source>
</evidence>
<dbReference type="Gene3D" id="3.30.420.40">
    <property type="match status" value="1"/>
</dbReference>
<dbReference type="PATRIC" id="fig|1261127.3.peg.2650"/>
<protein>
    <submittedName>
        <fullName evidence="2">[NiFe] hydrogenase metallocenter assembly protein HypF</fullName>
    </submittedName>
</protein>
<sequence length="149" mass="16324">MFDAVAYALRCIPESSRYEGEAASQLEALASRYVGATHPVTLPWRNGKLELEIFWRQWLCWQGGAGEKAWAFHDALACGLAAMVRDCAGRRDIQTLVFGGRVLHNRLLVSQLKFYLAGFTLLFPQQLPAGDGSIASGQAVVASARCKAH</sequence>
<dbReference type="KEGG" id="cama:F384_12675"/>
<reference evidence="2 3" key="1">
    <citation type="journal article" date="2013" name="Appl. Microbiol. Biotechnol.">
        <title>Glycerol assimilation and production of 1,3-propanediol by Citrobacter amalonaticus Y19.</title>
        <authorList>
            <person name="Ainala S.K."/>
            <person name="Ashok S."/>
            <person name="Ko Y."/>
            <person name="Park S."/>
        </authorList>
    </citation>
    <scope>NUCLEOTIDE SEQUENCE [LARGE SCALE GENOMIC DNA]</scope>
    <source>
        <strain evidence="2 3">Y19</strain>
    </source>
</reference>
<dbReference type="HOGENOM" id="CLU_1746393_0_0_6"/>